<dbReference type="GeneID" id="93128630"/>
<dbReference type="EMBL" id="CP069482">
    <property type="protein sequence ID" value="QRO77777.1"/>
    <property type="molecule type" value="Genomic_DNA"/>
</dbReference>
<keyword evidence="2" id="KW-1185">Reference proteome</keyword>
<sequence length="187" mass="21519">MSKSRKPAVDESNVRYRTLGESWNIEEIRPWLQKKISNPDDAEATNQVGLLTAKTIGAELELAEKMAELFLTDGATMGDYAKLISERGISAVSLWFCAGFLKGKNVEVLTEQLIRERQRNASLARYSKDPKQLAKSEVRKMWELWRLEPSRYPSKAAFARDMIDKFDELKSTKKVEDWARAWEREST</sequence>
<gene>
    <name evidence="1" type="ORF">I6K02_02350</name>
</gene>
<dbReference type="Proteomes" id="UP000625568">
    <property type="component" value="Chromosome 1"/>
</dbReference>
<evidence type="ECO:0000313" key="2">
    <source>
        <dbReference type="Proteomes" id="UP000625568"/>
    </source>
</evidence>
<dbReference type="AlphaFoldDB" id="A0A892I8Z1"/>
<organism evidence="1 2">
    <name type="scientific">Burkholderia dolosa</name>
    <dbReference type="NCBI Taxonomy" id="152500"/>
    <lineage>
        <taxon>Bacteria</taxon>
        <taxon>Pseudomonadati</taxon>
        <taxon>Pseudomonadota</taxon>
        <taxon>Betaproteobacteria</taxon>
        <taxon>Burkholderiales</taxon>
        <taxon>Burkholderiaceae</taxon>
        <taxon>Burkholderia</taxon>
        <taxon>Burkholderia cepacia complex</taxon>
    </lineage>
</organism>
<name>A0A892I8Z1_9BURK</name>
<proteinExistence type="predicted"/>
<dbReference type="RefSeq" id="WP_035971934.1">
    <property type="nucleotide sequence ID" value="NZ_CABVPR010000014.1"/>
</dbReference>
<protein>
    <submittedName>
        <fullName evidence="1">Uncharacterized protein</fullName>
    </submittedName>
</protein>
<accession>A0A892I8Z1</accession>
<evidence type="ECO:0000313" key="1">
    <source>
        <dbReference type="EMBL" id="QRO77777.1"/>
    </source>
</evidence>
<reference evidence="1 2" key="1">
    <citation type="submission" date="2021-02" db="EMBL/GenBank/DDBJ databases">
        <title>FDA dAtabase for Regulatory Grade micrObial Sequences (FDA-ARGOS): Supporting development and validation of Infectious Disease Dx tests.</title>
        <authorList>
            <person name="Minogue T."/>
            <person name="Wolcott M."/>
            <person name="Wasieloski L."/>
            <person name="Aguilar W."/>
            <person name="Moore D."/>
            <person name="Jaissle J."/>
            <person name="Tallon L."/>
            <person name="Sadzewicz L."/>
            <person name="Zhao X."/>
            <person name="Boylan J."/>
            <person name="Ott S."/>
            <person name="Bowen H."/>
            <person name="Vavikolanu K."/>
            <person name="Mehta A."/>
            <person name="Aluvathingal J."/>
            <person name="Nadendla S."/>
            <person name="Yan Y."/>
            <person name="Sichtig H."/>
        </authorList>
    </citation>
    <scope>NUCLEOTIDE SEQUENCE [LARGE SCALE GENOMIC DNA]</scope>
    <source>
        <strain evidence="1 2">FDAARGOS_1272</strain>
    </source>
</reference>